<accession>A0ABS5SV97</accession>
<evidence type="ECO:0000259" key="2">
    <source>
        <dbReference type="Pfam" id="PF22659"/>
    </source>
</evidence>
<sequence>MEPQQIRIARPVTSLSQSCEMYCYGLGLKKIAEFIDHAGFNGCMLGMEDVSWHLEFTQCDFHPIKPSPTPDDLLVLYFPDKECWGVICQCMDDAGFIRVKSFNPYWDSKGVTFADKDGYRVVIQNMHWGSL</sequence>
<protein>
    <submittedName>
        <fullName evidence="3">VOC family protein</fullName>
    </submittedName>
</protein>
<name>A0ABS5SV97_9GAMM</name>
<dbReference type="EMBL" id="JABBFR010000002">
    <property type="protein sequence ID" value="MBT0723152.1"/>
    <property type="molecule type" value="Genomic_DNA"/>
</dbReference>
<dbReference type="Pfam" id="PF22658">
    <property type="entry name" value="YycE-like_N"/>
    <property type="match status" value="1"/>
</dbReference>
<dbReference type="InterPro" id="IPR029068">
    <property type="entry name" value="Glyas_Bleomycin-R_OHBP_Dase"/>
</dbReference>
<dbReference type="SUPFAM" id="SSF54593">
    <property type="entry name" value="Glyoxalase/Bleomycin resistance protein/Dihydroxybiphenyl dioxygenase"/>
    <property type="match status" value="1"/>
</dbReference>
<dbReference type="InterPro" id="IPR058998">
    <property type="entry name" value="YycE-like_N"/>
</dbReference>
<feature type="domain" description="YycE-like C-terminal" evidence="2">
    <location>
        <begin position="71"/>
        <end position="125"/>
    </location>
</feature>
<reference evidence="3 4" key="1">
    <citation type="submission" date="2020-04" db="EMBL/GenBank/DDBJ databases">
        <title>Genome sequencing of Rosenbergiella species.</title>
        <authorList>
            <person name="Alvarez-Perez S."/>
            <person name="Lievens B."/>
        </authorList>
    </citation>
    <scope>NUCLEOTIDE SEQUENCE [LARGE SCALE GENOMIC DNA]</scope>
    <source>
        <strain evidence="3 4">S61</strain>
    </source>
</reference>
<evidence type="ECO:0000313" key="3">
    <source>
        <dbReference type="EMBL" id="MBT0723152.1"/>
    </source>
</evidence>
<dbReference type="InterPro" id="IPR058997">
    <property type="entry name" value="YycE-like_C"/>
</dbReference>
<dbReference type="Pfam" id="PF22659">
    <property type="entry name" value="YycE-like_C"/>
    <property type="match status" value="1"/>
</dbReference>
<gene>
    <name evidence="3" type="ORF">HH682_01595</name>
</gene>
<dbReference type="Gene3D" id="3.10.180.10">
    <property type="entry name" value="2,3-Dihydroxybiphenyl 1,2-Dioxygenase, domain 1"/>
    <property type="match status" value="1"/>
</dbReference>
<feature type="domain" description="YycE-like N-terminal" evidence="1">
    <location>
        <begin position="6"/>
        <end position="57"/>
    </location>
</feature>
<keyword evidence="4" id="KW-1185">Reference proteome</keyword>
<organism evidence="3 4">
    <name type="scientific">Rosenbergiella gaditana</name>
    <dbReference type="NCBI Taxonomy" id="2726987"/>
    <lineage>
        <taxon>Bacteria</taxon>
        <taxon>Pseudomonadati</taxon>
        <taxon>Pseudomonadota</taxon>
        <taxon>Gammaproteobacteria</taxon>
        <taxon>Enterobacterales</taxon>
        <taxon>Erwiniaceae</taxon>
        <taxon>Rosenbergiella</taxon>
    </lineage>
</organism>
<comment type="caution">
    <text evidence="3">The sequence shown here is derived from an EMBL/GenBank/DDBJ whole genome shotgun (WGS) entry which is preliminary data.</text>
</comment>
<dbReference type="RefSeq" id="WP_214235607.1">
    <property type="nucleotide sequence ID" value="NZ_JABBFR010000002.1"/>
</dbReference>
<evidence type="ECO:0000259" key="1">
    <source>
        <dbReference type="Pfam" id="PF22658"/>
    </source>
</evidence>
<proteinExistence type="predicted"/>
<dbReference type="Proteomes" id="UP000790096">
    <property type="component" value="Unassembled WGS sequence"/>
</dbReference>
<evidence type="ECO:0000313" key="4">
    <source>
        <dbReference type="Proteomes" id="UP000790096"/>
    </source>
</evidence>